<keyword evidence="3" id="KW-0633">Potassium transport</keyword>
<protein>
    <recommendedName>
        <fullName evidence="12">Gp5/Type VI secretion system Vgr C-terminal trimerisation domain-containing protein</fullName>
    </recommendedName>
</protein>
<keyword evidence="4" id="KW-0812">Transmembrane</keyword>
<evidence type="ECO:0000256" key="7">
    <source>
        <dbReference type="ARBA" id="ARBA00022989"/>
    </source>
</evidence>
<evidence type="ECO:0000313" key="14">
    <source>
        <dbReference type="Proteomes" id="UP000054566"/>
    </source>
</evidence>
<evidence type="ECO:0000256" key="4">
    <source>
        <dbReference type="ARBA" id="ARBA00022692"/>
    </source>
</evidence>
<comment type="subcellular location">
    <subcellularLocation>
        <location evidence="1">Membrane</location>
        <topology evidence="1">Multi-pass membrane protein</topology>
    </subcellularLocation>
</comment>
<dbReference type="Proteomes" id="UP000054566">
    <property type="component" value="Unassembled WGS sequence"/>
</dbReference>
<accession>A0A0L0CVA6</accession>
<feature type="domain" description="Gp5/Type VI secretion system Vgr C-terminal trimerisation" evidence="12">
    <location>
        <begin position="40"/>
        <end position="124"/>
    </location>
</feature>
<dbReference type="SUPFAM" id="SSF69349">
    <property type="entry name" value="Phage fibre proteins"/>
    <property type="match status" value="1"/>
</dbReference>
<evidence type="ECO:0000256" key="5">
    <source>
        <dbReference type="ARBA" id="ARBA00022826"/>
    </source>
</evidence>
<feature type="compositionally biased region" description="Basic residues" evidence="11">
    <location>
        <begin position="163"/>
        <end position="172"/>
    </location>
</feature>
<evidence type="ECO:0000256" key="6">
    <source>
        <dbReference type="ARBA" id="ARBA00022958"/>
    </source>
</evidence>
<evidence type="ECO:0000259" key="12">
    <source>
        <dbReference type="Pfam" id="PF22178"/>
    </source>
</evidence>
<keyword evidence="7" id="KW-1133">Transmembrane helix</keyword>
<evidence type="ECO:0000256" key="2">
    <source>
        <dbReference type="ARBA" id="ARBA00022448"/>
    </source>
</evidence>
<reference evidence="14" key="1">
    <citation type="submission" date="2015-07" db="EMBL/GenBank/DDBJ databases">
        <title>Annotation of Plasmodium falciparum RAJ116.</title>
        <authorList>
            <consortium name="The Broad Institute Genome Sequencing Platform"/>
            <person name="Volkman S.K."/>
            <person name="Neafsey D.E."/>
            <person name="Dash A.P."/>
            <person name="Chitnis C.E."/>
            <person name="Hartl D.L."/>
            <person name="Young S.K."/>
            <person name="Zeng Q."/>
            <person name="Koehrsen M."/>
            <person name="Alvarado L."/>
            <person name="Berlin A."/>
            <person name="Borenstein D."/>
            <person name="Chapman S.B."/>
            <person name="Chen Z."/>
            <person name="Engels R."/>
            <person name="Freedman E."/>
            <person name="Gellesch M."/>
            <person name="Goldberg J."/>
            <person name="Griggs A."/>
            <person name="Gujja S."/>
            <person name="Heilman E.R."/>
            <person name="Heiman D.I."/>
            <person name="Howarth C."/>
            <person name="Jen D."/>
            <person name="Larson L."/>
            <person name="Mehta T."/>
            <person name="Neiman D."/>
            <person name="Park D."/>
            <person name="Pearson M."/>
            <person name="Roberts A."/>
            <person name="Saif S."/>
            <person name="Shea T."/>
            <person name="Shenoy N."/>
            <person name="Sisk P."/>
            <person name="Stolte C."/>
            <person name="Sykes S."/>
            <person name="Walk T."/>
            <person name="White J."/>
            <person name="Yandava C."/>
            <person name="Haas B."/>
            <person name="Henn M.R."/>
            <person name="Nusbaum C."/>
            <person name="Birren B."/>
        </authorList>
    </citation>
    <scope>NUCLEOTIDE SEQUENCE [LARGE SCALE GENOMIC DNA]</scope>
    <source>
        <strain evidence="14">RAJ116</strain>
    </source>
</reference>
<name>A0A0L0CVA6_PLAFA</name>
<reference evidence="14" key="2">
    <citation type="submission" date="2015-07" db="EMBL/GenBank/DDBJ databases">
        <title>The genome sequence of Plasmodium falciparum RAJ116.</title>
        <authorList>
            <consortium name="The Broad Institute Genome Sequencing Platform"/>
            <person name="Volkman S.K."/>
            <person name="Neafsey D.E."/>
            <person name="Dash A.P."/>
            <person name="Chitnis C.E."/>
            <person name="Hartl D.L."/>
            <person name="Young S.K."/>
            <person name="Kodira C.D."/>
            <person name="Zeng Q."/>
            <person name="Koehrsen M."/>
            <person name="Godfrey P."/>
            <person name="Alvarado L."/>
            <person name="Berlin A."/>
            <person name="Borenstein D."/>
            <person name="Chen Z."/>
            <person name="Engels R."/>
            <person name="Freedman E."/>
            <person name="Gellesch M."/>
            <person name="Goldberg J."/>
            <person name="Griggs A."/>
            <person name="Gujja S."/>
            <person name="Heiman D."/>
            <person name="Hepburn T."/>
            <person name="Howarth C."/>
            <person name="Jen D."/>
            <person name="Larson L."/>
            <person name="Lewis B."/>
            <person name="Mehta T."/>
            <person name="Park D."/>
            <person name="Pearson M."/>
            <person name="Roberts A."/>
            <person name="Saif S."/>
            <person name="Shea T."/>
            <person name="Shenoy N."/>
            <person name="Sisk P."/>
            <person name="Stolte C."/>
            <person name="Sykes S."/>
            <person name="Walk T."/>
            <person name="White J."/>
            <person name="Yandava C."/>
            <person name="Wirth D.F."/>
            <person name="Nusbaum C."/>
            <person name="Birren B."/>
        </authorList>
    </citation>
    <scope>NUCLEOTIDE SEQUENCE [LARGE SCALE GENOMIC DNA]</scope>
    <source>
        <strain evidence="14">RAJ116</strain>
    </source>
</reference>
<dbReference type="Pfam" id="PF22178">
    <property type="entry name" value="Gp5_trimer_C"/>
    <property type="match status" value="1"/>
</dbReference>
<evidence type="ECO:0000313" key="13">
    <source>
        <dbReference type="EMBL" id="KNC36202.1"/>
    </source>
</evidence>
<evidence type="ECO:0000256" key="9">
    <source>
        <dbReference type="ARBA" id="ARBA00023136"/>
    </source>
</evidence>
<evidence type="ECO:0000256" key="3">
    <source>
        <dbReference type="ARBA" id="ARBA00022538"/>
    </source>
</evidence>
<proteinExistence type="predicted"/>
<evidence type="ECO:0000256" key="8">
    <source>
        <dbReference type="ARBA" id="ARBA00023065"/>
    </source>
</evidence>
<evidence type="ECO:0000256" key="11">
    <source>
        <dbReference type="SAM" id="MobiDB-lite"/>
    </source>
</evidence>
<dbReference type="InterPro" id="IPR047871">
    <property type="entry name" value="K_chnl_Slo-like"/>
</dbReference>
<dbReference type="PANTHER" id="PTHR10027">
    <property type="entry name" value="CALCIUM-ACTIVATED POTASSIUM CHANNEL ALPHA CHAIN"/>
    <property type="match status" value="1"/>
</dbReference>
<keyword evidence="10" id="KW-0407">Ion channel</keyword>
<gene>
    <name evidence="13" type="ORF">PFLG_00761</name>
</gene>
<sequence>MVVNNDDDNNNLFKLRQEDNIYFNPVLNIFKVENYLEAYKIFKLKNKNKNESISQNKKQSINQNKKQSISQNKKQSISQNKKQSISQNKKQSISQNKKQSISQNKNQSISQNKKQSISQNKKLNLNVGRNHSISDHKNCTPYNEQNIYNKNEEILLTNDKENKKKKKLKQKKEHLSNDSMNNHNVDDNYNNCNFIILIYWPQSLNTFLKILFQKREHNIIILSDQIPSYIYNNNLFPYRYNICYIQKSPLVLFNLILSGILVCEKCIIFKNYLKLDSYQNIVSYNEKTKNINFLEYMCEYNDKEKI</sequence>
<feature type="compositionally biased region" description="Low complexity" evidence="11">
    <location>
        <begin position="52"/>
        <end position="117"/>
    </location>
</feature>
<evidence type="ECO:0000256" key="10">
    <source>
        <dbReference type="ARBA" id="ARBA00023303"/>
    </source>
</evidence>
<dbReference type="GO" id="GO:0016020">
    <property type="term" value="C:membrane"/>
    <property type="evidence" value="ECO:0007669"/>
    <property type="project" value="UniProtKB-SubCell"/>
</dbReference>
<dbReference type="OrthoDB" id="392191at2759"/>
<dbReference type="PANTHER" id="PTHR10027:SF10">
    <property type="entry name" value="SLOWPOKE 2, ISOFORM D"/>
    <property type="match status" value="1"/>
</dbReference>
<keyword evidence="2" id="KW-0813">Transport</keyword>
<dbReference type="EMBL" id="GG664048">
    <property type="protein sequence ID" value="KNC36202.1"/>
    <property type="molecule type" value="Genomic_DNA"/>
</dbReference>
<dbReference type="GO" id="GO:0005267">
    <property type="term" value="F:potassium channel activity"/>
    <property type="evidence" value="ECO:0007669"/>
    <property type="project" value="UniProtKB-KW"/>
</dbReference>
<keyword evidence="9" id="KW-0472">Membrane</keyword>
<organism evidence="13 14">
    <name type="scientific">Plasmodium falciparum RAJ116</name>
    <dbReference type="NCBI Taxonomy" id="580058"/>
    <lineage>
        <taxon>Eukaryota</taxon>
        <taxon>Sar</taxon>
        <taxon>Alveolata</taxon>
        <taxon>Apicomplexa</taxon>
        <taxon>Aconoidasida</taxon>
        <taxon>Haemosporida</taxon>
        <taxon>Plasmodiidae</taxon>
        <taxon>Plasmodium</taxon>
        <taxon>Plasmodium (Laverania)</taxon>
    </lineage>
</organism>
<feature type="region of interest" description="Disordered" evidence="11">
    <location>
        <begin position="50"/>
        <end position="117"/>
    </location>
</feature>
<dbReference type="AlphaFoldDB" id="A0A0L0CVA6"/>
<keyword evidence="5" id="KW-0631">Potassium channel</keyword>
<keyword evidence="6" id="KW-0630">Potassium</keyword>
<feature type="region of interest" description="Disordered" evidence="11">
    <location>
        <begin position="159"/>
        <end position="180"/>
    </location>
</feature>
<dbReference type="InterPro" id="IPR054030">
    <property type="entry name" value="Gp5_Vgr_C"/>
</dbReference>
<keyword evidence="8" id="KW-0406">Ion transport</keyword>
<evidence type="ECO:0000256" key="1">
    <source>
        <dbReference type="ARBA" id="ARBA00004141"/>
    </source>
</evidence>